<dbReference type="Proteomes" id="UP000658258">
    <property type="component" value="Unassembled WGS sequence"/>
</dbReference>
<dbReference type="Pfam" id="PF01894">
    <property type="entry name" value="YjbQ"/>
    <property type="match status" value="1"/>
</dbReference>
<dbReference type="PANTHER" id="PTHR30615">
    <property type="entry name" value="UNCHARACTERIZED PROTEIN YJBQ-RELATED"/>
    <property type="match status" value="1"/>
</dbReference>
<proteinExistence type="inferred from homology"/>
<accession>A0ABQ3I5E0</accession>
<dbReference type="PIRSF" id="PIRSF004681">
    <property type="entry name" value="UCP004681"/>
    <property type="match status" value="1"/>
</dbReference>
<evidence type="ECO:0008006" key="4">
    <source>
        <dbReference type="Google" id="ProtNLM"/>
    </source>
</evidence>
<gene>
    <name evidence="2" type="ORF">GCM10011340_07270</name>
</gene>
<dbReference type="PROSITE" id="PS01314">
    <property type="entry name" value="UPF0047"/>
    <property type="match status" value="1"/>
</dbReference>
<evidence type="ECO:0000313" key="3">
    <source>
        <dbReference type="Proteomes" id="UP000658258"/>
    </source>
</evidence>
<sequence length="141" mass="15921">MIYFQKEITLPPYPRGFHLITEQVLSRLPELNRLQTGLLHVHIKHTSASLTINENADPTVRADFETHFNMLVPEEATHYQHTFEGPDDMTSHIKASLLGPSVTIPITRGRLNLGTWQGIYLCEHRNRGGSRSLVLTAHGTT</sequence>
<dbReference type="NCBIfam" id="TIGR00149">
    <property type="entry name" value="TIGR00149_YjbQ"/>
    <property type="match status" value="1"/>
</dbReference>
<comment type="similarity">
    <text evidence="1">Belongs to the UPF0047 family.</text>
</comment>
<dbReference type="EMBL" id="BNAG01000001">
    <property type="protein sequence ID" value="GHE55095.1"/>
    <property type="molecule type" value="Genomic_DNA"/>
</dbReference>
<reference evidence="3" key="1">
    <citation type="journal article" date="2019" name="Int. J. Syst. Evol. Microbiol.">
        <title>The Global Catalogue of Microorganisms (GCM) 10K type strain sequencing project: providing services to taxonomists for standard genome sequencing and annotation.</title>
        <authorList>
            <consortium name="The Broad Institute Genomics Platform"/>
            <consortium name="The Broad Institute Genome Sequencing Center for Infectious Disease"/>
            <person name="Wu L."/>
            <person name="Ma J."/>
        </authorList>
    </citation>
    <scope>NUCLEOTIDE SEQUENCE [LARGE SCALE GENOMIC DNA]</scope>
    <source>
        <strain evidence="3">CGMCC 1.15111</strain>
    </source>
</reference>
<organism evidence="2 3">
    <name type="scientific">Roseivirga thermotolerans</name>
    <dbReference type="NCBI Taxonomy" id="1758176"/>
    <lineage>
        <taxon>Bacteria</taxon>
        <taxon>Pseudomonadati</taxon>
        <taxon>Bacteroidota</taxon>
        <taxon>Cytophagia</taxon>
        <taxon>Cytophagales</taxon>
        <taxon>Roseivirgaceae</taxon>
        <taxon>Roseivirga</taxon>
    </lineage>
</organism>
<dbReference type="PANTHER" id="PTHR30615:SF8">
    <property type="entry name" value="UPF0047 PROTEIN C4A8.02C"/>
    <property type="match status" value="1"/>
</dbReference>
<evidence type="ECO:0000256" key="1">
    <source>
        <dbReference type="ARBA" id="ARBA00005534"/>
    </source>
</evidence>
<dbReference type="RefSeq" id="WP_189628824.1">
    <property type="nucleotide sequence ID" value="NZ_BNAG01000001.1"/>
</dbReference>
<comment type="caution">
    <text evidence="2">The sequence shown here is derived from an EMBL/GenBank/DDBJ whole genome shotgun (WGS) entry which is preliminary data.</text>
</comment>
<dbReference type="InterPro" id="IPR001602">
    <property type="entry name" value="UPF0047_YjbQ-like"/>
</dbReference>
<keyword evidence="3" id="KW-1185">Reference proteome</keyword>
<dbReference type="SUPFAM" id="SSF111038">
    <property type="entry name" value="YjbQ-like"/>
    <property type="match status" value="1"/>
</dbReference>
<evidence type="ECO:0000313" key="2">
    <source>
        <dbReference type="EMBL" id="GHE55095.1"/>
    </source>
</evidence>
<dbReference type="Gene3D" id="2.60.120.460">
    <property type="entry name" value="YjbQ-like"/>
    <property type="match status" value="1"/>
</dbReference>
<protein>
    <recommendedName>
        <fullName evidence="4">Secondary thiamine-phosphate synthase</fullName>
    </recommendedName>
</protein>
<dbReference type="InterPro" id="IPR035917">
    <property type="entry name" value="YjbQ-like_sf"/>
</dbReference>
<name>A0ABQ3I5E0_9BACT</name>